<keyword evidence="1" id="KW-0732">Signal</keyword>
<evidence type="ECO:0000313" key="2">
    <source>
        <dbReference type="EMBL" id="MFC3156742.1"/>
    </source>
</evidence>
<dbReference type="EMBL" id="JBHRTL010000031">
    <property type="protein sequence ID" value="MFC3156742.1"/>
    <property type="molecule type" value="Genomic_DNA"/>
</dbReference>
<dbReference type="InterPro" id="IPR010239">
    <property type="entry name" value="CHP02001"/>
</dbReference>
<evidence type="ECO:0000256" key="1">
    <source>
        <dbReference type="SAM" id="SignalP"/>
    </source>
</evidence>
<dbReference type="Proteomes" id="UP001595548">
    <property type="component" value="Unassembled WGS sequence"/>
</dbReference>
<dbReference type="Pfam" id="PF09694">
    <property type="entry name" value="Gcw_chp"/>
    <property type="match status" value="1"/>
</dbReference>
<dbReference type="RefSeq" id="WP_382418115.1">
    <property type="nucleotide sequence ID" value="NZ_AP031500.1"/>
</dbReference>
<accession>A0ABV7HYI8</accession>
<feature type="signal peptide" evidence="1">
    <location>
        <begin position="1"/>
        <end position="29"/>
    </location>
</feature>
<gene>
    <name evidence="2" type="ORF">ACFOEB_16145</name>
</gene>
<sequence length="227" mass="24005">MKMINKKVLASAVAASTLALSAFAPVANAEVSASVGAANMYYWRGYDLGNGDPAISGDLTVSTGGLYGGVWASSGDASEGTEYDLYVGYGGEAGSFSYDISVWNYNYPSAPNETYLDDAGNEVIIDGSPDIGDLTEIVGSVGFGPVALTYYHGVADLDEYWYATIGATFDKFSVTYGLHEDDYSHVDLGYSFNDNLSFTLGIPVDDVDGTVDEDAKVVVSLSLPIEF</sequence>
<evidence type="ECO:0000313" key="3">
    <source>
        <dbReference type="Proteomes" id="UP001595548"/>
    </source>
</evidence>
<name>A0ABV7HYI8_9GAMM</name>
<keyword evidence="3" id="KW-1185">Reference proteome</keyword>
<feature type="chain" id="PRO_5047499521" evidence="1">
    <location>
        <begin position="30"/>
        <end position="227"/>
    </location>
</feature>
<reference evidence="3" key="1">
    <citation type="journal article" date="2019" name="Int. J. Syst. Evol. Microbiol.">
        <title>The Global Catalogue of Microorganisms (GCM) 10K type strain sequencing project: providing services to taxonomists for standard genome sequencing and annotation.</title>
        <authorList>
            <consortium name="The Broad Institute Genomics Platform"/>
            <consortium name="The Broad Institute Genome Sequencing Center for Infectious Disease"/>
            <person name="Wu L."/>
            <person name="Ma J."/>
        </authorList>
    </citation>
    <scope>NUCLEOTIDE SEQUENCE [LARGE SCALE GENOMIC DNA]</scope>
    <source>
        <strain evidence="3">KCTC 52141</strain>
    </source>
</reference>
<protein>
    <submittedName>
        <fullName evidence="2">TorF family putative porin</fullName>
    </submittedName>
</protein>
<proteinExistence type="predicted"/>
<organism evidence="2 3">
    <name type="scientific">Gilvimarinus japonicus</name>
    <dbReference type="NCBI Taxonomy" id="1796469"/>
    <lineage>
        <taxon>Bacteria</taxon>
        <taxon>Pseudomonadati</taxon>
        <taxon>Pseudomonadota</taxon>
        <taxon>Gammaproteobacteria</taxon>
        <taxon>Cellvibrionales</taxon>
        <taxon>Cellvibrionaceae</taxon>
        <taxon>Gilvimarinus</taxon>
    </lineage>
</organism>
<dbReference type="NCBIfam" id="TIGR02001">
    <property type="entry name" value="gcw_chp"/>
    <property type="match status" value="1"/>
</dbReference>
<comment type="caution">
    <text evidence="2">The sequence shown here is derived from an EMBL/GenBank/DDBJ whole genome shotgun (WGS) entry which is preliminary data.</text>
</comment>